<feature type="compositionally biased region" description="Low complexity" evidence="1">
    <location>
        <begin position="8"/>
        <end position="29"/>
    </location>
</feature>
<proteinExistence type="predicted"/>
<sequence length="187" mass="19973">MASRLLVPSLSAARTTSAAAPPSLSGARRLLSTTTCSPPNKFLPHSRGHTRLNQSSRPFSSAAAAKPAAPNSSKWSKTAIGGAVALVSSATLLNQFIKAPQMEGNPSTPSILMGGSVVQDLKDEHNRIGVEKKSTPDLLLSMFVYKMCTLSLLVEMAPKLISLAEMMHLSSPVYWIVRKTFFAQFCG</sequence>
<organism evidence="2 3">
    <name type="scientific">Lunasporangiospora selenospora</name>
    <dbReference type="NCBI Taxonomy" id="979761"/>
    <lineage>
        <taxon>Eukaryota</taxon>
        <taxon>Fungi</taxon>
        <taxon>Fungi incertae sedis</taxon>
        <taxon>Mucoromycota</taxon>
        <taxon>Mortierellomycotina</taxon>
        <taxon>Mortierellomycetes</taxon>
        <taxon>Mortierellales</taxon>
        <taxon>Mortierellaceae</taxon>
        <taxon>Lunasporangiospora</taxon>
    </lineage>
</organism>
<evidence type="ECO:0000313" key="3">
    <source>
        <dbReference type="Proteomes" id="UP000780801"/>
    </source>
</evidence>
<dbReference type="EMBL" id="JAABOA010002654">
    <property type="protein sequence ID" value="KAF9579586.1"/>
    <property type="molecule type" value="Genomic_DNA"/>
</dbReference>
<protein>
    <submittedName>
        <fullName evidence="2">Uncharacterized protein</fullName>
    </submittedName>
</protein>
<dbReference type="OrthoDB" id="5464at2759"/>
<gene>
    <name evidence="2" type="ORF">BGW38_004101</name>
</gene>
<feature type="compositionally biased region" description="Low complexity" evidence="1">
    <location>
        <begin position="55"/>
        <end position="74"/>
    </location>
</feature>
<evidence type="ECO:0000313" key="2">
    <source>
        <dbReference type="EMBL" id="KAF9579586.1"/>
    </source>
</evidence>
<dbReference type="AlphaFoldDB" id="A0A9P6FQY8"/>
<comment type="caution">
    <text evidence="2">The sequence shown here is derived from an EMBL/GenBank/DDBJ whole genome shotgun (WGS) entry which is preliminary data.</text>
</comment>
<dbReference type="Proteomes" id="UP000780801">
    <property type="component" value="Unassembled WGS sequence"/>
</dbReference>
<keyword evidence="3" id="KW-1185">Reference proteome</keyword>
<feature type="region of interest" description="Disordered" evidence="1">
    <location>
        <begin position="1"/>
        <end position="74"/>
    </location>
</feature>
<accession>A0A9P6FQY8</accession>
<feature type="non-terminal residue" evidence="2">
    <location>
        <position position="187"/>
    </location>
</feature>
<name>A0A9P6FQY8_9FUNG</name>
<evidence type="ECO:0000256" key="1">
    <source>
        <dbReference type="SAM" id="MobiDB-lite"/>
    </source>
</evidence>
<reference evidence="2" key="1">
    <citation type="journal article" date="2020" name="Fungal Divers.">
        <title>Resolving the Mortierellaceae phylogeny through synthesis of multi-gene phylogenetics and phylogenomics.</title>
        <authorList>
            <person name="Vandepol N."/>
            <person name="Liber J."/>
            <person name="Desiro A."/>
            <person name="Na H."/>
            <person name="Kennedy M."/>
            <person name="Barry K."/>
            <person name="Grigoriev I.V."/>
            <person name="Miller A.N."/>
            <person name="O'Donnell K."/>
            <person name="Stajich J.E."/>
            <person name="Bonito G."/>
        </authorList>
    </citation>
    <scope>NUCLEOTIDE SEQUENCE</scope>
    <source>
        <strain evidence="2">KOD1015</strain>
    </source>
</reference>